<reference evidence="1" key="1">
    <citation type="submission" date="2025-08" db="UniProtKB">
        <authorList>
            <consortium name="Ensembl"/>
        </authorList>
    </citation>
    <scope>IDENTIFICATION</scope>
</reference>
<dbReference type="GeneTree" id="ENSGT00940000153289"/>
<dbReference type="PANTHER" id="PTHR46282">
    <property type="entry name" value="LEUCINE-RICH MELANOCYTE DIFFERENTIATION-ASSOCIATED PROTEIN"/>
    <property type="match status" value="1"/>
</dbReference>
<accession>A0A8C5PR06</accession>
<dbReference type="Ensembl" id="ENSLLET00000027370.1">
    <property type="protein sequence ID" value="ENSLLEP00000026359.1"/>
    <property type="gene ID" value="ENSLLEG00000016681.1"/>
</dbReference>
<dbReference type="InterPro" id="IPR043313">
    <property type="entry name" value="LRMDA"/>
</dbReference>
<keyword evidence="2" id="KW-1185">Reference proteome</keyword>
<gene>
    <name evidence="1" type="primary">LRMDA</name>
</gene>
<proteinExistence type="predicted"/>
<organism evidence="1 2">
    <name type="scientific">Leptobrachium leishanense</name>
    <name type="common">Leishan spiny toad</name>
    <dbReference type="NCBI Taxonomy" id="445787"/>
    <lineage>
        <taxon>Eukaryota</taxon>
        <taxon>Metazoa</taxon>
        <taxon>Chordata</taxon>
        <taxon>Craniata</taxon>
        <taxon>Vertebrata</taxon>
        <taxon>Euteleostomi</taxon>
        <taxon>Amphibia</taxon>
        <taxon>Batrachia</taxon>
        <taxon>Anura</taxon>
        <taxon>Pelobatoidea</taxon>
        <taxon>Megophryidae</taxon>
        <taxon>Leptobrachium</taxon>
    </lineage>
</organism>
<dbReference type="PANTHER" id="PTHR46282:SF2">
    <property type="entry name" value="LEUCINE-RICH MELANOCYTE DIFFERENTIATION-ASSOCIATED PROTEIN"/>
    <property type="match status" value="1"/>
</dbReference>
<dbReference type="SUPFAM" id="SSF52058">
    <property type="entry name" value="L domain-like"/>
    <property type="match status" value="1"/>
</dbReference>
<evidence type="ECO:0000313" key="1">
    <source>
        <dbReference type="Ensembl" id="ENSLLEP00000026359.1"/>
    </source>
</evidence>
<reference evidence="1" key="2">
    <citation type="submission" date="2025-09" db="UniProtKB">
        <authorList>
            <consortium name="Ensembl"/>
        </authorList>
    </citation>
    <scope>IDENTIFICATION</scope>
</reference>
<dbReference type="AlphaFoldDB" id="A0A8C5PR06"/>
<dbReference type="OrthoDB" id="272149at2759"/>
<dbReference type="FunFam" id="3.80.10.10:FF:000695">
    <property type="entry name" value="leucine-rich melanocyte differentiation-associated protein"/>
    <property type="match status" value="1"/>
</dbReference>
<protein>
    <submittedName>
        <fullName evidence="1">Leucine rich melanocyte differentiation associated</fullName>
    </submittedName>
</protein>
<dbReference type="Gene3D" id="3.80.10.10">
    <property type="entry name" value="Ribonuclease Inhibitor"/>
    <property type="match status" value="1"/>
</dbReference>
<dbReference type="InterPro" id="IPR032675">
    <property type="entry name" value="LRR_dom_sf"/>
</dbReference>
<dbReference type="Proteomes" id="UP000694569">
    <property type="component" value="Unplaced"/>
</dbReference>
<evidence type="ECO:0000313" key="2">
    <source>
        <dbReference type="Proteomes" id="UP000694569"/>
    </source>
</evidence>
<sequence>MFPFNPHCSGDVMTRSVDGLDGFQALEELILDNNNLGNHMSFPSLPNLHTLTLNKNDLTDLEILLDKVASAAPALEYLSLLGNQACPNELVSTENDENDYQRYRYFVLHKLPNLKFLDASKVTKKEREEAISRGQFMRVVKPKETKQVTFLARETTLAQCDTGCLFCPSTGADGWSNEDIKLIGMLTALRGAEIPCACRERDGQTDLVPRLVGSAAATTYGLLHEELGGRPGFSR</sequence>
<name>A0A8C5PR06_9ANUR</name>
<dbReference type="GO" id="GO:0030318">
    <property type="term" value="P:melanocyte differentiation"/>
    <property type="evidence" value="ECO:0007669"/>
    <property type="project" value="Ensembl"/>
</dbReference>
<dbReference type="Pfam" id="PF14580">
    <property type="entry name" value="LRR_9"/>
    <property type="match status" value="1"/>
</dbReference>